<evidence type="ECO:0000313" key="3">
    <source>
        <dbReference type="Proteomes" id="UP000698222"/>
    </source>
</evidence>
<proteinExistence type="predicted"/>
<dbReference type="Proteomes" id="UP000698222">
    <property type="component" value="Unassembled WGS sequence"/>
</dbReference>
<comment type="caution">
    <text evidence="2">The sequence shown here is derived from an EMBL/GenBank/DDBJ whole genome shotgun (WGS) entry which is preliminary data.</text>
</comment>
<accession>A0ABS4YPU6</accession>
<sequence length="45" mass="5114">MSTAAGVNAFYWLFAWREGTFKKVPRVLLALALLLLTFFAFYVGL</sequence>
<evidence type="ECO:0000313" key="2">
    <source>
        <dbReference type="EMBL" id="MBP2409963.1"/>
    </source>
</evidence>
<keyword evidence="1" id="KW-1133">Transmembrane helix</keyword>
<evidence type="ECO:0000256" key="1">
    <source>
        <dbReference type="SAM" id="Phobius"/>
    </source>
</evidence>
<organism evidence="2 3">
    <name type="scientific">Brachybacterium fresconis</name>
    <dbReference type="NCBI Taxonomy" id="173363"/>
    <lineage>
        <taxon>Bacteria</taxon>
        <taxon>Bacillati</taxon>
        <taxon>Actinomycetota</taxon>
        <taxon>Actinomycetes</taxon>
        <taxon>Micrococcales</taxon>
        <taxon>Dermabacteraceae</taxon>
        <taxon>Brachybacterium</taxon>
    </lineage>
</organism>
<name>A0ABS4YPU6_9MICO</name>
<keyword evidence="1" id="KW-0472">Membrane</keyword>
<protein>
    <submittedName>
        <fullName evidence="2">Uncharacterized protein</fullName>
    </submittedName>
</protein>
<gene>
    <name evidence="2" type="ORF">JOF44_002866</name>
</gene>
<dbReference type="RefSeq" id="WP_209892800.1">
    <property type="nucleotide sequence ID" value="NZ_BAAAJV010000051.1"/>
</dbReference>
<keyword evidence="3" id="KW-1185">Reference proteome</keyword>
<dbReference type="EMBL" id="JAGIOC010000001">
    <property type="protein sequence ID" value="MBP2409963.1"/>
    <property type="molecule type" value="Genomic_DNA"/>
</dbReference>
<feature type="transmembrane region" description="Helical" evidence="1">
    <location>
        <begin position="27"/>
        <end position="44"/>
    </location>
</feature>
<reference evidence="2 3" key="1">
    <citation type="submission" date="2021-03" db="EMBL/GenBank/DDBJ databases">
        <title>Sequencing the genomes of 1000 actinobacteria strains.</title>
        <authorList>
            <person name="Klenk H.-P."/>
        </authorList>
    </citation>
    <scope>NUCLEOTIDE SEQUENCE [LARGE SCALE GENOMIC DNA]</scope>
    <source>
        <strain evidence="2 3">DSM 14564</strain>
    </source>
</reference>
<keyword evidence="1" id="KW-0812">Transmembrane</keyword>